<feature type="non-terminal residue" evidence="1">
    <location>
        <position position="1"/>
    </location>
</feature>
<evidence type="ECO:0000313" key="1">
    <source>
        <dbReference type="EMBL" id="TFK34109.1"/>
    </source>
</evidence>
<dbReference type="AlphaFoldDB" id="A0A5C3LLR5"/>
<dbReference type="EMBL" id="ML213636">
    <property type="protein sequence ID" value="TFK34109.1"/>
    <property type="molecule type" value="Genomic_DNA"/>
</dbReference>
<reference evidence="1 2" key="1">
    <citation type="journal article" date="2019" name="Nat. Ecol. Evol.">
        <title>Megaphylogeny resolves global patterns of mushroom evolution.</title>
        <authorList>
            <person name="Varga T."/>
            <person name="Krizsan K."/>
            <person name="Foldi C."/>
            <person name="Dima B."/>
            <person name="Sanchez-Garcia M."/>
            <person name="Sanchez-Ramirez S."/>
            <person name="Szollosi G.J."/>
            <person name="Szarkandi J.G."/>
            <person name="Papp V."/>
            <person name="Albert L."/>
            <person name="Andreopoulos W."/>
            <person name="Angelini C."/>
            <person name="Antonin V."/>
            <person name="Barry K.W."/>
            <person name="Bougher N.L."/>
            <person name="Buchanan P."/>
            <person name="Buyck B."/>
            <person name="Bense V."/>
            <person name="Catcheside P."/>
            <person name="Chovatia M."/>
            <person name="Cooper J."/>
            <person name="Damon W."/>
            <person name="Desjardin D."/>
            <person name="Finy P."/>
            <person name="Geml J."/>
            <person name="Haridas S."/>
            <person name="Hughes K."/>
            <person name="Justo A."/>
            <person name="Karasinski D."/>
            <person name="Kautmanova I."/>
            <person name="Kiss B."/>
            <person name="Kocsube S."/>
            <person name="Kotiranta H."/>
            <person name="LaButti K.M."/>
            <person name="Lechner B.E."/>
            <person name="Liimatainen K."/>
            <person name="Lipzen A."/>
            <person name="Lukacs Z."/>
            <person name="Mihaltcheva S."/>
            <person name="Morgado L.N."/>
            <person name="Niskanen T."/>
            <person name="Noordeloos M.E."/>
            <person name="Ohm R.A."/>
            <person name="Ortiz-Santana B."/>
            <person name="Ovrebo C."/>
            <person name="Racz N."/>
            <person name="Riley R."/>
            <person name="Savchenko A."/>
            <person name="Shiryaev A."/>
            <person name="Soop K."/>
            <person name="Spirin V."/>
            <person name="Szebenyi C."/>
            <person name="Tomsovsky M."/>
            <person name="Tulloss R.E."/>
            <person name="Uehling J."/>
            <person name="Grigoriev I.V."/>
            <person name="Vagvolgyi C."/>
            <person name="Papp T."/>
            <person name="Martin F.M."/>
            <person name="Miettinen O."/>
            <person name="Hibbett D.S."/>
            <person name="Nagy L.G."/>
        </authorList>
    </citation>
    <scope>NUCLEOTIDE SEQUENCE [LARGE SCALE GENOMIC DNA]</scope>
    <source>
        <strain evidence="1 2">CBS 166.37</strain>
    </source>
</reference>
<name>A0A5C3LLR5_9AGAR</name>
<protein>
    <submittedName>
        <fullName evidence="1">Uncharacterized protein</fullName>
    </submittedName>
</protein>
<organism evidence="1 2">
    <name type="scientific">Crucibulum laeve</name>
    <dbReference type="NCBI Taxonomy" id="68775"/>
    <lineage>
        <taxon>Eukaryota</taxon>
        <taxon>Fungi</taxon>
        <taxon>Dikarya</taxon>
        <taxon>Basidiomycota</taxon>
        <taxon>Agaricomycotina</taxon>
        <taxon>Agaricomycetes</taxon>
        <taxon>Agaricomycetidae</taxon>
        <taxon>Agaricales</taxon>
        <taxon>Agaricineae</taxon>
        <taxon>Nidulariaceae</taxon>
        <taxon>Crucibulum</taxon>
    </lineage>
</organism>
<proteinExistence type="predicted"/>
<evidence type="ECO:0000313" key="2">
    <source>
        <dbReference type="Proteomes" id="UP000308652"/>
    </source>
</evidence>
<dbReference type="OrthoDB" id="3013323at2759"/>
<sequence>EEKDLAWMPSTNDVNEGALGQFRVMIRCQPQLTLLQYNAQAMYARNNTAAFMDTMFTEETHQFIRQLAREKNTAEKDKLNEIVQFNEDKIVKKVTKKKDKEQQAIDLASHIATVVLETNRDSIDKMGGNILRDQFDAFKAKGASMPDKMTRYSRVGELKEAITLAIGSLNRGDWHLSSGTAVAEKGQQNDECIDKVALDFNKDIIDTMKGKILRD</sequence>
<dbReference type="Proteomes" id="UP000308652">
    <property type="component" value="Unassembled WGS sequence"/>
</dbReference>
<dbReference type="STRING" id="68775.A0A5C3LLR5"/>
<accession>A0A5C3LLR5</accession>
<keyword evidence="2" id="KW-1185">Reference proteome</keyword>
<gene>
    <name evidence="1" type="ORF">BDQ12DRAFT_614032</name>
</gene>